<dbReference type="Proteomes" id="UP000824123">
    <property type="component" value="Unassembled WGS sequence"/>
</dbReference>
<evidence type="ECO:0000259" key="1">
    <source>
        <dbReference type="SMART" id="SM00479"/>
    </source>
</evidence>
<dbReference type="GO" id="GO:0003676">
    <property type="term" value="F:nucleic acid binding"/>
    <property type="evidence" value="ECO:0007669"/>
    <property type="project" value="InterPro"/>
</dbReference>
<dbReference type="SMART" id="SM00479">
    <property type="entry name" value="EXOIII"/>
    <property type="match status" value="1"/>
</dbReference>
<keyword evidence="2" id="KW-0269">Exonuclease</keyword>
<dbReference type="SUPFAM" id="SSF53098">
    <property type="entry name" value="Ribonuclease H-like"/>
    <property type="match status" value="1"/>
</dbReference>
<keyword evidence="2" id="KW-0540">Nuclease</keyword>
<comment type="caution">
    <text evidence="2">The sequence shown here is derived from an EMBL/GenBank/DDBJ whole genome shotgun (WGS) entry which is preliminary data.</text>
</comment>
<dbReference type="EMBL" id="DVNK01000039">
    <property type="protein sequence ID" value="HIU46920.1"/>
    <property type="molecule type" value="Genomic_DNA"/>
</dbReference>
<dbReference type="CDD" id="cd06127">
    <property type="entry name" value="DEDDh"/>
    <property type="match status" value="1"/>
</dbReference>
<reference evidence="2" key="2">
    <citation type="journal article" date="2021" name="PeerJ">
        <title>Extensive microbial diversity within the chicken gut microbiome revealed by metagenomics and culture.</title>
        <authorList>
            <person name="Gilroy R."/>
            <person name="Ravi A."/>
            <person name="Getino M."/>
            <person name="Pursley I."/>
            <person name="Horton D.L."/>
            <person name="Alikhan N.F."/>
            <person name="Baker D."/>
            <person name="Gharbi K."/>
            <person name="Hall N."/>
            <person name="Watson M."/>
            <person name="Adriaenssens E.M."/>
            <person name="Foster-Nyarko E."/>
            <person name="Jarju S."/>
            <person name="Secka A."/>
            <person name="Antonio M."/>
            <person name="Oren A."/>
            <person name="Chaudhuri R.R."/>
            <person name="La Ragione R."/>
            <person name="Hildebrand F."/>
            <person name="Pallen M.J."/>
        </authorList>
    </citation>
    <scope>NUCLEOTIDE SEQUENCE</scope>
    <source>
        <strain evidence="2">ChiSxjej2B14-8506</strain>
    </source>
</reference>
<sequence length="195" mass="21760">MRALIFDVEANGTPQPQVCQLAYLISDGARLEARNFFFRVSAMNPHAYKVHHLSMKALDKLSGGRTFADHAREICRDFYWAEVYIGHGVSGDMDYLRREFERLALALPERRRFCTMRHFTGRCGGELPGGKPKPPSLSELWTHYGLTEPEIATFAAQTFGAGAVAHDARFDAAATYLALRRAQAAGELPRGVLDD</sequence>
<dbReference type="GO" id="GO:0004527">
    <property type="term" value="F:exonuclease activity"/>
    <property type="evidence" value="ECO:0007669"/>
    <property type="project" value="UniProtKB-KW"/>
</dbReference>
<dbReference type="InterPro" id="IPR013520">
    <property type="entry name" value="Ribonucl_H"/>
</dbReference>
<accession>A0A9D1LS34</accession>
<keyword evidence="2" id="KW-0378">Hydrolase</keyword>
<protein>
    <submittedName>
        <fullName evidence="2">3'-5' exonuclease</fullName>
    </submittedName>
</protein>
<proteinExistence type="predicted"/>
<name>A0A9D1LS34_9FIRM</name>
<gene>
    <name evidence="2" type="ORF">IAC59_06645</name>
</gene>
<evidence type="ECO:0000313" key="2">
    <source>
        <dbReference type="EMBL" id="HIU46920.1"/>
    </source>
</evidence>
<feature type="domain" description="Exonuclease" evidence="1">
    <location>
        <begin position="2"/>
        <end position="188"/>
    </location>
</feature>
<organism evidence="2 3">
    <name type="scientific">Candidatus Fimadaptatus faecigallinarum</name>
    <dbReference type="NCBI Taxonomy" id="2840814"/>
    <lineage>
        <taxon>Bacteria</taxon>
        <taxon>Bacillati</taxon>
        <taxon>Bacillota</taxon>
        <taxon>Clostridia</taxon>
        <taxon>Eubacteriales</taxon>
        <taxon>Candidatus Fimadaptatus</taxon>
    </lineage>
</organism>
<dbReference type="InterPro" id="IPR012337">
    <property type="entry name" value="RNaseH-like_sf"/>
</dbReference>
<reference evidence="2" key="1">
    <citation type="submission" date="2020-10" db="EMBL/GenBank/DDBJ databases">
        <authorList>
            <person name="Gilroy R."/>
        </authorList>
    </citation>
    <scope>NUCLEOTIDE SEQUENCE</scope>
    <source>
        <strain evidence="2">ChiSxjej2B14-8506</strain>
    </source>
</reference>
<dbReference type="InterPro" id="IPR036397">
    <property type="entry name" value="RNaseH_sf"/>
</dbReference>
<dbReference type="AlphaFoldDB" id="A0A9D1LS34"/>
<evidence type="ECO:0000313" key="3">
    <source>
        <dbReference type="Proteomes" id="UP000824123"/>
    </source>
</evidence>
<dbReference type="Gene3D" id="3.30.420.10">
    <property type="entry name" value="Ribonuclease H-like superfamily/Ribonuclease H"/>
    <property type="match status" value="1"/>
</dbReference>